<keyword evidence="1" id="KW-0238">DNA-binding</keyword>
<gene>
    <name evidence="1" type="ORF">G3I74_15440</name>
</gene>
<evidence type="ECO:0000313" key="1">
    <source>
        <dbReference type="EMBL" id="NDY97117.1"/>
    </source>
</evidence>
<sequence length="134" mass="14886">MDLRLFLDANVLFTAAHRPQGKAAFLFHYPQRWTLLSSEYALEECRRNLAVKFPDAVGPMRKLALQLDRAPQVFGVSPLAGLAGKDQPIFQAAVAGRCTHLLTGDLRDFGPFMNQPEQTRGLIIQTVADFLADC</sequence>
<dbReference type="AlphaFoldDB" id="A0A845V0H8"/>
<dbReference type="InterPro" id="IPR029060">
    <property type="entry name" value="PIN-like_dom_sf"/>
</dbReference>
<evidence type="ECO:0000313" key="2">
    <source>
        <dbReference type="Proteomes" id="UP000484885"/>
    </source>
</evidence>
<comment type="caution">
    <text evidence="1">The sequence shown here is derived from an EMBL/GenBank/DDBJ whole genome shotgun (WGS) entry which is preliminary data.</text>
</comment>
<proteinExistence type="predicted"/>
<reference evidence="1 2" key="1">
    <citation type="submission" date="2020-02" db="EMBL/GenBank/DDBJ databases">
        <authorList>
            <person name="Zhang X.-Y."/>
        </authorList>
    </citation>
    <scope>NUCLEOTIDE SEQUENCE [LARGE SCALE GENOMIC DNA]</scope>
    <source>
        <strain evidence="1 2">C33</strain>
    </source>
</reference>
<dbReference type="EMBL" id="JAAGSC010000044">
    <property type="protein sequence ID" value="NDY97117.1"/>
    <property type="molecule type" value="Genomic_DNA"/>
</dbReference>
<dbReference type="SUPFAM" id="SSF88723">
    <property type="entry name" value="PIN domain-like"/>
    <property type="match status" value="1"/>
</dbReference>
<accession>A0A845V0H8</accession>
<organism evidence="1 2">
    <name type="scientific">Wenzhouxiangella limi</name>
    <dbReference type="NCBI Taxonomy" id="2707351"/>
    <lineage>
        <taxon>Bacteria</taxon>
        <taxon>Pseudomonadati</taxon>
        <taxon>Pseudomonadota</taxon>
        <taxon>Gammaproteobacteria</taxon>
        <taxon>Chromatiales</taxon>
        <taxon>Wenzhouxiangellaceae</taxon>
        <taxon>Wenzhouxiangella</taxon>
    </lineage>
</organism>
<keyword evidence="2" id="KW-1185">Reference proteome</keyword>
<dbReference type="RefSeq" id="WP_164212482.1">
    <property type="nucleotide sequence ID" value="NZ_JAAGSC010000044.1"/>
</dbReference>
<name>A0A845V0H8_9GAMM</name>
<protein>
    <submittedName>
        <fullName evidence="1">DNA-binding protein</fullName>
    </submittedName>
</protein>
<dbReference type="GO" id="GO:0003677">
    <property type="term" value="F:DNA binding"/>
    <property type="evidence" value="ECO:0007669"/>
    <property type="project" value="UniProtKB-KW"/>
</dbReference>
<dbReference type="Proteomes" id="UP000484885">
    <property type="component" value="Unassembled WGS sequence"/>
</dbReference>